<dbReference type="EMBL" id="BJVF01000012">
    <property type="protein sequence ID" value="GEL12412.1"/>
    <property type="molecule type" value="Genomic_DNA"/>
</dbReference>
<keyword evidence="4" id="KW-0489">Methyltransferase</keyword>
<name>A0A1B9DH91_9FLAO</name>
<dbReference type="Proteomes" id="UP000093226">
    <property type="component" value="Unassembled WGS sequence"/>
</dbReference>
<dbReference type="InterPro" id="IPR029063">
    <property type="entry name" value="SAM-dependent_MTases_sf"/>
</dbReference>
<dbReference type="OrthoDB" id="9805171at2"/>
<feature type="domain" description="Methyltransferase type 11" evidence="1">
    <location>
        <begin position="140"/>
        <end position="184"/>
    </location>
</feature>
<keyword evidence="4" id="KW-0808">Transferase</keyword>
<accession>A0A1B9DH91</accession>
<evidence type="ECO:0000313" key="5">
    <source>
        <dbReference type="Proteomes" id="UP000093226"/>
    </source>
</evidence>
<dbReference type="EMBL" id="LVEO01000026">
    <property type="protein sequence ID" value="OCB69040.1"/>
    <property type="molecule type" value="Genomic_DNA"/>
</dbReference>
<evidence type="ECO:0000313" key="4">
    <source>
        <dbReference type="EMBL" id="SDJ52341.1"/>
    </source>
</evidence>
<gene>
    <name evidence="3" type="ORF">FBGL_13460</name>
    <name evidence="2" type="ORF">FGL01_31510</name>
    <name evidence="4" type="ORF">SAMN05192550_2237</name>
</gene>
<dbReference type="GO" id="GO:0008757">
    <property type="term" value="F:S-adenosylmethionine-dependent methyltransferase activity"/>
    <property type="evidence" value="ECO:0007669"/>
    <property type="project" value="InterPro"/>
</dbReference>
<evidence type="ECO:0000313" key="7">
    <source>
        <dbReference type="Proteomes" id="UP000321579"/>
    </source>
</evidence>
<organism evidence="3 5">
    <name type="scientific">Flavobacterium glycines</name>
    <dbReference type="NCBI Taxonomy" id="551990"/>
    <lineage>
        <taxon>Bacteria</taxon>
        <taxon>Pseudomonadati</taxon>
        <taxon>Bacteroidota</taxon>
        <taxon>Flavobacteriia</taxon>
        <taxon>Flavobacteriales</taxon>
        <taxon>Flavobacteriaceae</taxon>
        <taxon>Flavobacterium</taxon>
    </lineage>
</organism>
<dbReference type="RefSeq" id="WP_066329238.1">
    <property type="nucleotide sequence ID" value="NZ_BJVF01000012.1"/>
</dbReference>
<reference evidence="3" key="2">
    <citation type="submission" date="2016-03" db="EMBL/GenBank/DDBJ databases">
        <authorList>
            <person name="Ploux O."/>
        </authorList>
    </citation>
    <scope>NUCLEOTIDE SEQUENCE</scope>
    <source>
        <strain evidence="3">NBRC 105008</strain>
    </source>
</reference>
<dbReference type="STRING" id="551990.SAMN05192550_2237"/>
<reference evidence="2 7" key="4">
    <citation type="submission" date="2019-07" db="EMBL/GenBank/DDBJ databases">
        <title>Whole genome shotgun sequence of Flavobacterium glycines NBRC 105008.</title>
        <authorList>
            <person name="Hosoyama A."/>
            <person name="Uohara A."/>
            <person name="Ohji S."/>
            <person name="Ichikawa N."/>
        </authorList>
    </citation>
    <scope>NUCLEOTIDE SEQUENCE [LARGE SCALE GENOMIC DNA]</scope>
    <source>
        <strain evidence="2 7">NBRC 105008</strain>
    </source>
</reference>
<proteinExistence type="predicted"/>
<evidence type="ECO:0000313" key="3">
    <source>
        <dbReference type="EMBL" id="OCB69040.1"/>
    </source>
</evidence>
<dbReference type="GO" id="GO:0032259">
    <property type="term" value="P:methylation"/>
    <property type="evidence" value="ECO:0007669"/>
    <property type="project" value="UniProtKB-KW"/>
</dbReference>
<dbReference type="Proteomes" id="UP000182367">
    <property type="component" value="Unassembled WGS sequence"/>
</dbReference>
<protein>
    <submittedName>
        <fullName evidence="4">Methyltransferase domain-containing protein</fullName>
    </submittedName>
</protein>
<evidence type="ECO:0000313" key="2">
    <source>
        <dbReference type="EMBL" id="GEL12412.1"/>
    </source>
</evidence>
<evidence type="ECO:0000313" key="6">
    <source>
        <dbReference type="Proteomes" id="UP000182367"/>
    </source>
</evidence>
<sequence length="309" mass="35596">MLENIIHPDTQSKLVSITDTYYLFEDDSKLPVFNGTPVLFGANSIFSEKDIVNAKKTTQDGDYLDTSNLKNFIRRKLLPSLCEDFNIEKRYDGLSKKIANGSKILIIGAGEKISYYKNKFSHCEVITSDVHNQFKPDYIFDGHFIPFAANCFDLVLAAQVIEHTINPWKFCQELQRVTKVGGLLQIEAPQNFPYHSEPYDFFRFTFTGMRSLFEKCAVEDVEITEGNASIVAVTLSNYLINSSSHRLVRSSWLFVSRLMFGWMKYLDGKKPLLNRRAVSMPKGYAFTFKKDTVERKSTDLLEEFYQLKR</sequence>
<keyword evidence="6" id="KW-1185">Reference proteome</keyword>
<dbReference type="InterPro" id="IPR013216">
    <property type="entry name" value="Methyltransf_11"/>
</dbReference>
<evidence type="ECO:0000259" key="1">
    <source>
        <dbReference type="Pfam" id="PF08241"/>
    </source>
</evidence>
<dbReference type="Pfam" id="PF08241">
    <property type="entry name" value="Methyltransf_11"/>
    <property type="match status" value="1"/>
</dbReference>
<reference evidence="4 6" key="3">
    <citation type="submission" date="2016-10" db="EMBL/GenBank/DDBJ databases">
        <authorList>
            <person name="Varghese N."/>
            <person name="Submissions S."/>
        </authorList>
    </citation>
    <scope>NUCLEOTIDE SEQUENCE [LARGE SCALE GENOMIC DNA]</scope>
    <source>
        <strain evidence="4 6">Gm-149</strain>
    </source>
</reference>
<dbReference type="EMBL" id="FNEO01000004">
    <property type="protein sequence ID" value="SDJ52341.1"/>
    <property type="molecule type" value="Genomic_DNA"/>
</dbReference>
<comment type="caution">
    <text evidence="3">The sequence shown here is derived from an EMBL/GenBank/DDBJ whole genome shotgun (WGS) entry which is preliminary data.</text>
</comment>
<dbReference type="AlphaFoldDB" id="A0A1B9DH91"/>
<dbReference type="Gene3D" id="3.40.50.150">
    <property type="entry name" value="Vaccinia Virus protein VP39"/>
    <property type="match status" value="1"/>
</dbReference>
<dbReference type="SUPFAM" id="SSF53335">
    <property type="entry name" value="S-adenosyl-L-methionine-dependent methyltransferases"/>
    <property type="match status" value="1"/>
</dbReference>
<dbReference type="Proteomes" id="UP000321579">
    <property type="component" value="Unassembled WGS sequence"/>
</dbReference>
<reference evidence="5" key="1">
    <citation type="submission" date="2016-03" db="EMBL/GenBank/DDBJ databases">
        <title>Draft genome sequence of Paenibacillus glacialis DSM 22343.</title>
        <authorList>
            <person name="Shin S.-K."/>
            <person name="Yi H."/>
        </authorList>
    </citation>
    <scope>NUCLEOTIDE SEQUENCE [LARGE SCALE GENOMIC DNA]</scope>
    <source>
        <strain evidence="5">NBRC 105008</strain>
    </source>
</reference>